<dbReference type="AlphaFoldDB" id="A0A2S9X7V1"/>
<dbReference type="EMBL" id="MTBD01000008">
    <property type="protein sequence ID" value="PRP71757.1"/>
    <property type="molecule type" value="Genomic_DNA"/>
</dbReference>
<protein>
    <submittedName>
        <fullName evidence="1">Uncharacterized protein</fullName>
    </submittedName>
</protein>
<evidence type="ECO:0000313" key="2">
    <source>
        <dbReference type="Proteomes" id="UP000239469"/>
    </source>
</evidence>
<comment type="caution">
    <text evidence="1">The sequence shown here is derived from an EMBL/GenBank/DDBJ whole genome shotgun (WGS) entry which is preliminary data.</text>
</comment>
<sequence length="65" mass="6335">MLLLNGGVLRGQLLCQGAVAFGQRGAVALGGGQVGCLALQLAVLLPQGVTGQQGSGAGCAKEQTE</sequence>
<name>A0A2S9X7V1_9NEIS</name>
<dbReference type="Proteomes" id="UP000239469">
    <property type="component" value="Unassembled WGS sequence"/>
</dbReference>
<dbReference type="RefSeq" id="WP_223253396.1">
    <property type="nucleotide sequence ID" value="NZ_MTBD01000008.1"/>
</dbReference>
<accession>A0A2S9X7V1</accession>
<organism evidence="1 2">
    <name type="scientific">Chromobacterium amazonense</name>
    <dbReference type="NCBI Taxonomy" id="1382803"/>
    <lineage>
        <taxon>Bacteria</taxon>
        <taxon>Pseudomonadati</taxon>
        <taxon>Pseudomonadota</taxon>
        <taxon>Betaproteobacteria</taxon>
        <taxon>Neisseriales</taxon>
        <taxon>Chromobacteriaceae</taxon>
        <taxon>Chromobacterium</taxon>
    </lineage>
</organism>
<evidence type="ECO:0000313" key="1">
    <source>
        <dbReference type="EMBL" id="PRP71757.1"/>
    </source>
</evidence>
<proteinExistence type="predicted"/>
<reference evidence="1 2" key="1">
    <citation type="submission" date="2017-01" db="EMBL/GenBank/DDBJ databases">
        <title>New insights into the genetic diversity of Chromobacterium isolated from tropical freshwater lake.</title>
        <authorList>
            <person name="Santos A.B."/>
            <person name="Nascimento A.M."/>
            <person name="Da Silva P.C."/>
        </authorList>
    </citation>
    <scope>NUCLEOTIDE SEQUENCE [LARGE SCALE GENOMIC DNA]</scope>
    <source>
        <strain evidence="1 2">56AF</strain>
    </source>
</reference>
<gene>
    <name evidence="1" type="ORF">BUE93_04950</name>
</gene>